<dbReference type="EMBL" id="FQWZ01000004">
    <property type="protein sequence ID" value="SHG93659.1"/>
    <property type="molecule type" value="Genomic_DNA"/>
</dbReference>
<sequence>MVAAALGCAAAPAAAVADAQLQHCRSIGDAAARLACYDALTPAVVSAPAAASAAAVDIAAPVPPTAAPAPTASAPTEAAAATTATATATANEAATDANFGAEALRRKEITAASPQQLQARVVGTVDSLFRGSRLKLDNGQVWQYLDSRELLLDLRDPAVTIERNFIGSYWMHFDGHRTSIKVRRIQ</sequence>
<dbReference type="AlphaFoldDB" id="A0A1M5NWY0"/>
<gene>
    <name evidence="1" type="ORF">SAMN04488068_1889</name>
</gene>
<proteinExistence type="predicted"/>
<keyword evidence="2" id="KW-1185">Reference proteome</keyword>
<accession>A0A1M5NWY0</accession>
<evidence type="ECO:0000313" key="2">
    <source>
        <dbReference type="Proteomes" id="UP000199758"/>
    </source>
</evidence>
<dbReference type="Proteomes" id="UP000199758">
    <property type="component" value="Unassembled WGS sequence"/>
</dbReference>
<protein>
    <submittedName>
        <fullName evidence="1">Uncharacterized protein</fullName>
    </submittedName>
</protein>
<reference evidence="1 2" key="1">
    <citation type="submission" date="2016-11" db="EMBL/GenBank/DDBJ databases">
        <authorList>
            <person name="Jaros S."/>
            <person name="Januszkiewicz K."/>
            <person name="Wedrychowicz H."/>
        </authorList>
    </citation>
    <scope>NUCLEOTIDE SEQUENCE [LARGE SCALE GENOMIC DNA]</scope>
    <source>
        <strain evidence="1 2">CGMCC 1.7049</strain>
    </source>
</reference>
<organism evidence="1 2">
    <name type="scientific">Hydrocarboniphaga daqingensis</name>
    <dbReference type="NCBI Taxonomy" id="490188"/>
    <lineage>
        <taxon>Bacteria</taxon>
        <taxon>Pseudomonadati</taxon>
        <taxon>Pseudomonadota</taxon>
        <taxon>Gammaproteobacteria</taxon>
        <taxon>Nevskiales</taxon>
        <taxon>Nevskiaceae</taxon>
        <taxon>Hydrocarboniphaga</taxon>
    </lineage>
</organism>
<dbReference type="STRING" id="490188.SAMN04488068_1889"/>
<name>A0A1M5NWY0_9GAMM</name>
<evidence type="ECO:0000313" key="1">
    <source>
        <dbReference type="EMBL" id="SHG93659.1"/>
    </source>
</evidence>